<name>A0A1R1B148_PAELA</name>
<dbReference type="OrthoDB" id="156685at2"/>
<dbReference type="Pfam" id="PF21820">
    <property type="entry name" value="DUF6886"/>
    <property type="match status" value="1"/>
</dbReference>
<dbReference type="AlphaFoldDB" id="A0A1R1B148"/>
<comment type="caution">
    <text evidence="1">The sequence shown here is derived from an EMBL/GenBank/DDBJ whole genome shotgun (WGS) entry which is preliminary data.</text>
</comment>
<protein>
    <submittedName>
        <fullName evidence="1">Uncharacterized protein</fullName>
    </submittedName>
</protein>
<sequence length="170" mass="20283">MLFHFSEDESINIFVPKEKQNRPDFTAVVWALDEEHEYTYYFPRDCPRIVCRKDEATTDQHLQLFFNNSIANTIVTVESDWYTRISKQIIFRYRFDDEGFELFDKTAGYYISRQVVKPKSVEKYENLLERLLQKGIELRITSNLYPLKEAILASDFTGYGIHRFNNAKRL</sequence>
<reference evidence="1 2" key="1">
    <citation type="submission" date="2016-11" db="EMBL/GenBank/DDBJ databases">
        <title>Paenibacillus species isolates.</title>
        <authorList>
            <person name="Beno S.M."/>
        </authorList>
    </citation>
    <scope>NUCLEOTIDE SEQUENCE [LARGE SCALE GENOMIC DNA]</scope>
    <source>
        <strain evidence="1 2">FSL F4-0100</strain>
    </source>
</reference>
<organism evidence="1 2">
    <name type="scientific">Paenibacillus lautus</name>
    <name type="common">Bacillus lautus</name>
    <dbReference type="NCBI Taxonomy" id="1401"/>
    <lineage>
        <taxon>Bacteria</taxon>
        <taxon>Bacillati</taxon>
        <taxon>Bacillota</taxon>
        <taxon>Bacilli</taxon>
        <taxon>Bacillales</taxon>
        <taxon>Paenibacillaceae</taxon>
        <taxon>Paenibacillus</taxon>
    </lineage>
</organism>
<accession>A0A1R1B148</accession>
<evidence type="ECO:0000313" key="2">
    <source>
        <dbReference type="Proteomes" id="UP000187074"/>
    </source>
</evidence>
<dbReference type="EMBL" id="MRTF01000005">
    <property type="protein sequence ID" value="OME92263.1"/>
    <property type="molecule type" value="Genomic_DNA"/>
</dbReference>
<dbReference type="RefSeq" id="WP_076323516.1">
    <property type="nucleotide sequence ID" value="NZ_MRTF01000005.1"/>
</dbReference>
<evidence type="ECO:0000313" key="1">
    <source>
        <dbReference type="EMBL" id="OME92263.1"/>
    </source>
</evidence>
<proteinExistence type="predicted"/>
<dbReference type="Proteomes" id="UP000187074">
    <property type="component" value="Unassembled WGS sequence"/>
</dbReference>
<dbReference type="STRING" id="1401.BK123_16790"/>
<gene>
    <name evidence="1" type="ORF">BK123_16790</name>
</gene>
<dbReference type="InterPro" id="IPR049253">
    <property type="entry name" value="DUF6886"/>
</dbReference>